<gene>
    <name evidence="2" type="ORF">Cs308_0905</name>
</gene>
<feature type="compositionally biased region" description="Basic and acidic residues" evidence="1">
    <location>
        <begin position="552"/>
        <end position="561"/>
    </location>
</feature>
<reference evidence="2 3" key="1">
    <citation type="submission" date="2016-03" db="EMBL/GenBank/DDBJ databases">
        <title>Culture-independent genomics supports pathogen discovery for uncultivable bacteria within the genus Chlamydia.</title>
        <authorList>
            <person name="Taylor-Brown A."/>
            <person name="Bachmann N.L."/>
            <person name="Borel N."/>
            <person name="Polkinghorne A."/>
        </authorList>
    </citation>
    <scope>NUCLEOTIDE SEQUENCE [LARGE SCALE GENOMIC DNA]</scope>
    <source>
        <strain evidence="2 3">2742-308</strain>
    </source>
</reference>
<feature type="region of interest" description="Disordered" evidence="1">
    <location>
        <begin position="539"/>
        <end position="593"/>
    </location>
</feature>
<evidence type="ECO:0000313" key="2">
    <source>
        <dbReference type="EMBL" id="ANH79075.1"/>
    </source>
</evidence>
<dbReference type="EMBL" id="CP014639">
    <property type="protein sequence ID" value="ANH79075.1"/>
    <property type="molecule type" value="Genomic_DNA"/>
</dbReference>
<evidence type="ECO:0000256" key="1">
    <source>
        <dbReference type="SAM" id="MobiDB-lite"/>
    </source>
</evidence>
<name>A0A1A9HW54_9CHLA</name>
<dbReference type="Proteomes" id="UP000078162">
    <property type="component" value="Chromosome"/>
</dbReference>
<dbReference type="OrthoDB" id="19211at2"/>
<dbReference type="RefSeq" id="WP_066483030.1">
    <property type="nucleotide sequence ID" value="NZ_CP014639.1"/>
</dbReference>
<protein>
    <submittedName>
        <fullName evidence="2">Uncharacterized protein</fullName>
    </submittedName>
</protein>
<evidence type="ECO:0000313" key="3">
    <source>
        <dbReference type="Proteomes" id="UP000078162"/>
    </source>
</evidence>
<feature type="region of interest" description="Disordered" evidence="1">
    <location>
        <begin position="1"/>
        <end position="23"/>
    </location>
</feature>
<accession>A0A1A9HW54</accession>
<dbReference type="AlphaFoldDB" id="A0A1A9HW54"/>
<organism evidence="2 3">
    <name type="scientific">Candidatus Chlamydia sanziniae</name>
    <dbReference type="NCBI Taxonomy" id="1806891"/>
    <lineage>
        <taxon>Bacteria</taxon>
        <taxon>Pseudomonadati</taxon>
        <taxon>Chlamydiota</taxon>
        <taxon>Chlamydiia</taxon>
        <taxon>Chlamydiales</taxon>
        <taxon>Chlamydiaceae</taxon>
        <taxon>Chlamydia/Chlamydophila group</taxon>
        <taxon>Chlamydia</taxon>
    </lineage>
</organism>
<proteinExistence type="predicted"/>
<dbReference type="PATRIC" id="fig|1806891.3.peg.897"/>
<keyword evidence="3" id="KW-1185">Reference proteome</keyword>
<dbReference type="KEGG" id="csaz:Cs308_0905"/>
<sequence length="593" mass="64037">MAVSGSGNIPPLGPLGPEKLDPSFVQGKQAEGTALPREFLLSDTGANSAVQQEEGLVRSGSTGMYETESQINKAKYRKTQDTTATSTKARLRGAFSKMRASVQGFLSGFGSRASRVSARRAEAKGEGASLLPTDMEVATKKGNRISPEMQRFFLDASGMGGSSSDISMISLESLKSSKFSPLVFNEEISASEASSIASFGSLQRTETPVTEEKTNMWTLVRLGGEMVSFLLDPNVETSALVRRAMFTGNEGMVDISNLDQQEISTAMTPIGLGTKKVKVAFSDSTLDPTNTQGGMGASHKTTSLENAALQIAKKDSQSQLLEDQALLARAMAGILASSTTGTTFTPLGLLGPSSSTKFPAPKFSGTLAYSSKDKPKHKSISIEKVNTSLHFSSFHKEQRSIRTPSQSSWHTEGRYRFPKKTKSEDIFSITKDVVRTTEFYSPDNSSRSFLPVSKESITSIRDGFGDVSGNDAISSSYHFLAHRGVSLMAPLQRSIETYTKELEKHKGPGAPPDPLIYQYRNVAVEPPLVLHSPRPFMSSSRFSVQGKPEAATVHDDGRDSGKGFSDQNPGGEQSSRRSSSKKKNKKTSMDMEF</sequence>